<sequence length="72" mass="7556">MARGRHFGVPRPLQEAAMSTAPADGGDDARRDEDPGLIDDTAPLPPEGGEQTVPSEGPDDPPNEGQLPRDPD</sequence>
<keyword evidence="3" id="KW-1185">Reference proteome</keyword>
<evidence type="ECO:0000256" key="1">
    <source>
        <dbReference type="SAM" id="MobiDB-lite"/>
    </source>
</evidence>
<gene>
    <name evidence="2" type="ORF">GCM10011354_19930</name>
</gene>
<reference evidence="2" key="1">
    <citation type="journal article" date="2014" name="Int. J. Syst. Evol. Microbiol.">
        <title>Complete genome sequence of Corynebacterium casei LMG S-19264T (=DSM 44701T), isolated from a smear-ripened cheese.</title>
        <authorList>
            <consortium name="US DOE Joint Genome Institute (JGI-PGF)"/>
            <person name="Walter F."/>
            <person name="Albersmeier A."/>
            <person name="Kalinowski J."/>
            <person name="Ruckert C."/>
        </authorList>
    </citation>
    <scope>NUCLEOTIDE SEQUENCE</scope>
    <source>
        <strain evidence="2">CGMCC 1.14988</strain>
    </source>
</reference>
<organism evidence="2 3">
    <name type="scientific">Egicoccus halophilus</name>
    <dbReference type="NCBI Taxonomy" id="1670830"/>
    <lineage>
        <taxon>Bacteria</taxon>
        <taxon>Bacillati</taxon>
        <taxon>Actinomycetota</taxon>
        <taxon>Nitriliruptoria</taxon>
        <taxon>Egicoccales</taxon>
        <taxon>Egicoccaceae</taxon>
        <taxon>Egicoccus</taxon>
    </lineage>
</organism>
<feature type="region of interest" description="Disordered" evidence="1">
    <location>
        <begin position="1"/>
        <end position="72"/>
    </location>
</feature>
<dbReference type="AlphaFoldDB" id="A0A8J3AE28"/>
<dbReference type="EMBL" id="BMHA01000006">
    <property type="protein sequence ID" value="GGI06606.1"/>
    <property type="molecule type" value="Genomic_DNA"/>
</dbReference>
<reference evidence="2" key="2">
    <citation type="submission" date="2020-09" db="EMBL/GenBank/DDBJ databases">
        <authorList>
            <person name="Sun Q."/>
            <person name="Zhou Y."/>
        </authorList>
    </citation>
    <scope>NUCLEOTIDE SEQUENCE</scope>
    <source>
        <strain evidence="2">CGMCC 1.14988</strain>
    </source>
</reference>
<evidence type="ECO:0000313" key="2">
    <source>
        <dbReference type="EMBL" id="GGI06606.1"/>
    </source>
</evidence>
<proteinExistence type="predicted"/>
<accession>A0A8J3AE28</accession>
<comment type="caution">
    <text evidence="2">The sequence shown here is derived from an EMBL/GenBank/DDBJ whole genome shotgun (WGS) entry which is preliminary data.</text>
</comment>
<name>A0A8J3AE28_9ACTN</name>
<dbReference type="Proteomes" id="UP000650511">
    <property type="component" value="Unassembled WGS sequence"/>
</dbReference>
<protein>
    <submittedName>
        <fullName evidence="2">Uncharacterized protein</fullName>
    </submittedName>
</protein>
<evidence type="ECO:0000313" key="3">
    <source>
        <dbReference type="Proteomes" id="UP000650511"/>
    </source>
</evidence>